<name>X1F0R8_9ZZZZ</name>
<sequence length="58" mass="6733">MVPQLREDVLKLAWRAWQDLNLRLSAPEADVLSTELQALNFSKSLLDNCFRLSNKFLN</sequence>
<proteinExistence type="predicted"/>
<dbReference type="EMBL" id="BARU01003672">
    <property type="protein sequence ID" value="GAH26175.1"/>
    <property type="molecule type" value="Genomic_DNA"/>
</dbReference>
<comment type="caution">
    <text evidence="1">The sequence shown here is derived from an EMBL/GenBank/DDBJ whole genome shotgun (WGS) entry which is preliminary data.</text>
</comment>
<accession>X1F0R8</accession>
<dbReference type="AntiFam" id="ANF00011">
    <property type="entry name" value="tRNA translation"/>
</dbReference>
<protein>
    <submittedName>
        <fullName evidence="1">Uncharacterized protein</fullName>
    </submittedName>
</protein>
<gene>
    <name evidence="1" type="ORF">S03H2_07812</name>
</gene>
<organism evidence="1">
    <name type="scientific">marine sediment metagenome</name>
    <dbReference type="NCBI Taxonomy" id="412755"/>
    <lineage>
        <taxon>unclassified sequences</taxon>
        <taxon>metagenomes</taxon>
        <taxon>ecological metagenomes</taxon>
    </lineage>
</organism>
<dbReference type="AlphaFoldDB" id="X1F0R8"/>
<reference evidence="1" key="1">
    <citation type="journal article" date="2014" name="Front. Microbiol.">
        <title>High frequency of phylogenetically diverse reductive dehalogenase-homologous genes in deep subseafloor sedimentary metagenomes.</title>
        <authorList>
            <person name="Kawai M."/>
            <person name="Futagami T."/>
            <person name="Toyoda A."/>
            <person name="Takaki Y."/>
            <person name="Nishi S."/>
            <person name="Hori S."/>
            <person name="Arai W."/>
            <person name="Tsubouchi T."/>
            <person name="Morono Y."/>
            <person name="Uchiyama I."/>
            <person name="Ito T."/>
            <person name="Fujiyama A."/>
            <person name="Inagaki F."/>
            <person name="Takami H."/>
        </authorList>
    </citation>
    <scope>NUCLEOTIDE SEQUENCE</scope>
    <source>
        <strain evidence="1">Expedition CK06-06</strain>
    </source>
</reference>
<evidence type="ECO:0000313" key="1">
    <source>
        <dbReference type="EMBL" id="GAH26175.1"/>
    </source>
</evidence>